<evidence type="ECO:0000259" key="1">
    <source>
        <dbReference type="Pfam" id="PF22807"/>
    </source>
</evidence>
<protein>
    <submittedName>
        <fullName evidence="2">Sorbosone dehydrogenase family protein</fullName>
    </submittedName>
</protein>
<dbReference type="PANTHER" id="PTHR33546">
    <property type="entry name" value="LARGE, MULTIFUNCTIONAL SECRETED PROTEIN-RELATED"/>
    <property type="match status" value="1"/>
</dbReference>
<proteinExistence type="predicted"/>
<sequence length="461" mass="48500">MRPSFHRLALRITGHGRVAASLLVVAALAGCGDTARLPAEAGIGPRPALPEPHRSLIPTVHIAPAKGWPDGGAPQPMAGLSVTPFARGLEHPRWVVVLPNGDVLVAESDKPAPEGPPPDDGWVKKVRNWVMGKVMARAGSGNPSANRITLLRDADGDGVAETRSAFLQGLHSPFGMALVGSEFYVANTDAVVRFPYAPGQTAIAAAPAKVVDLPSRPLNHHWTKNLIASPDGAKLYVTVGSNSNVAENGMEAEAGRAAIWEVDRATGAHRVFASGLRNPNGMGWEPGSGRLWTVVNERDEIGSDLVPDYLTSVKEGGFYGWPYSYWGGNVDVRVQPPRPDLVEKAIVPDYALGNHVAPLGMAFAGGGSPAAQPVAPQLAQGVFVGLHGSWNRKPRSGYKVVFVPFRNGKPDGMPLDVLTGFVSGDGDAWGRPVGVALDGRGGLLVADDVGNTLWRVAAARP</sequence>
<dbReference type="InterPro" id="IPR011041">
    <property type="entry name" value="Quinoprot_gluc/sorb_DH_b-prop"/>
</dbReference>
<feature type="domain" description="Pyrroloquinoline quinone-dependent pyranose dehydrogenase beta-propeller" evidence="1">
    <location>
        <begin position="172"/>
        <end position="302"/>
    </location>
</feature>
<feature type="domain" description="Pyrroloquinoline quinone-dependent pyranose dehydrogenase beta-propeller" evidence="1">
    <location>
        <begin position="346"/>
        <end position="454"/>
    </location>
</feature>
<dbReference type="PROSITE" id="PS51257">
    <property type="entry name" value="PROKAR_LIPOPROTEIN"/>
    <property type="match status" value="1"/>
</dbReference>
<dbReference type="RefSeq" id="WP_011795527.1">
    <property type="nucleotide sequence ID" value="NZ_CP023687.1"/>
</dbReference>
<reference evidence="2 3" key="1">
    <citation type="submission" date="2023-06" db="EMBL/GenBank/DDBJ databases">
        <authorList>
            <person name="Ham H."/>
            <person name="Park D.S."/>
        </authorList>
    </citation>
    <scope>NUCLEOTIDE SEQUENCE [LARGE SCALE GENOMIC DNA]</scope>
    <source>
        <strain evidence="2 3">KACC 17005</strain>
    </source>
</reference>
<name>A0ABY9AVS7_PARCI</name>
<dbReference type="Gene3D" id="2.120.10.30">
    <property type="entry name" value="TolB, C-terminal domain"/>
    <property type="match status" value="1"/>
</dbReference>
<dbReference type="EMBL" id="CP127363">
    <property type="protein sequence ID" value="WIY50889.1"/>
    <property type="molecule type" value="Genomic_DNA"/>
</dbReference>
<dbReference type="Pfam" id="PF22807">
    <property type="entry name" value="TrAA12"/>
    <property type="match status" value="2"/>
</dbReference>
<dbReference type="InterPro" id="IPR054539">
    <property type="entry name" value="Beta-prop_PDH"/>
</dbReference>
<accession>A0ABY9AVS7</accession>
<evidence type="ECO:0000313" key="2">
    <source>
        <dbReference type="EMBL" id="WIY50889.1"/>
    </source>
</evidence>
<organism evidence="2 3">
    <name type="scientific">Paracidovorax citrulli</name>
    <name type="common">Acidovorax citrulli</name>
    <dbReference type="NCBI Taxonomy" id="80869"/>
    <lineage>
        <taxon>Bacteria</taxon>
        <taxon>Pseudomonadati</taxon>
        <taxon>Pseudomonadota</taxon>
        <taxon>Betaproteobacteria</taxon>
        <taxon>Burkholderiales</taxon>
        <taxon>Comamonadaceae</taxon>
        <taxon>Paracidovorax</taxon>
    </lineage>
</organism>
<dbReference type="PANTHER" id="PTHR33546:SF1">
    <property type="entry name" value="LARGE, MULTIFUNCTIONAL SECRETED PROTEIN"/>
    <property type="match status" value="1"/>
</dbReference>
<dbReference type="Proteomes" id="UP001242732">
    <property type="component" value="Chromosome"/>
</dbReference>
<evidence type="ECO:0000313" key="3">
    <source>
        <dbReference type="Proteomes" id="UP001242732"/>
    </source>
</evidence>
<keyword evidence="3" id="KW-1185">Reference proteome</keyword>
<gene>
    <name evidence="2" type="ORF">QRO08_10095</name>
</gene>
<dbReference type="InterPro" id="IPR011042">
    <property type="entry name" value="6-blade_b-propeller_TolB-like"/>
</dbReference>
<dbReference type="SUPFAM" id="SSF50952">
    <property type="entry name" value="Soluble quinoprotein glucose dehydrogenase"/>
    <property type="match status" value="1"/>
</dbReference>